<dbReference type="InterPro" id="IPR006311">
    <property type="entry name" value="TAT_signal"/>
</dbReference>
<evidence type="ECO:0000259" key="2">
    <source>
        <dbReference type="SMART" id="SM00062"/>
    </source>
</evidence>
<feature type="signal peptide" evidence="1">
    <location>
        <begin position="1"/>
        <end position="24"/>
    </location>
</feature>
<comment type="caution">
    <text evidence="3">The sequence shown here is derived from an EMBL/GenBank/DDBJ whole genome shotgun (WGS) entry which is preliminary data.</text>
</comment>
<protein>
    <submittedName>
        <fullName evidence="3">Transporter substrate-binding domain-containing protein</fullName>
    </submittedName>
</protein>
<dbReference type="PROSITE" id="PS51318">
    <property type="entry name" value="TAT"/>
    <property type="match status" value="1"/>
</dbReference>
<evidence type="ECO:0000256" key="1">
    <source>
        <dbReference type="SAM" id="SignalP"/>
    </source>
</evidence>
<name>A0ABU9C6A4_9BURK</name>
<dbReference type="RefSeq" id="WP_341399734.1">
    <property type="nucleotide sequence ID" value="NZ_JBBUTI010000009.1"/>
</dbReference>
<dbReference type="EMBL" id="JBBUTI010000009">
    <property type="protein sequence ID" value="MEK8047426.1"/>
    <property type="molecule type" value="Genomic_DNA"/>
</dbReference>
<proteinExistence type="predicted"/>
<keyword evidence="1" id="KW-0732">Signal</keyword>
<accession>A0ABU9C6A4</accession>
<dbReference type="Proteomes" id="UP001379945">
    <property type="component" value="Unassembled WGS sequence"/>
</dbReference>
<evidence type="ECO:0000313" key="3">
    <source>
        <dbReference type="EMBL" id="MEK8047426.1"/>
    </source>
</evidence>
<dbReference type="PANTHER" id="PTHR38834">
    <property type="entry name" value="PERIPLASMIC SUBSTRATE BINDING PROTEIN FAMILY 3"/>
    <property type="match status" value="1"/>
</dbReference>
<reference evidence="3 4" key="1">
    <citation type="submission" date="2024-04" db="EMBL/GenBank/DDBJ databases">
        <title>Novel species of the genus Ideonella isolated from streams.</title>
        <authorList>
            <person name="Lu H."/>
        </authorList>
    </citation>
    <scope>NUCLEOTIDE SEQUENCE [LARGE SCALE GENOMIC DNA]</scope>
    <source>
        <strain evidence="3 4">LYT19W</strain>
    </source>
</reference>
<sequence length="274" mass="29891">MPTPLRRRSALLTALGVVAAPAVAIRPAPLSEATARPIRLLTHSLAPFCYEQGGRVTGFAVDLVRELALHTSRPIEAPTMVPFARGLVEAEQHADTAFFVVARRPEREAQFHFVGPLFESDVLFFARKDSGGGARTLDELRGLKAIAVARGNADHAFLIRLGFRNLQLTTDQTQALKMLASGRVDAAPMSAVVMPELATQAGLNPADFAAVGEPLYQSSLHLVFSRQTDPRVPAEWQRALDIVKSSPVYQRLHLTYLKGYRPSASRPQPGRQPT</sequence>
<gene>
    <name evidence="3" type="ORF">AACH00_13775</name>
</gene>
<dbReference type="Pfam" id="PF00497">
    <property type="entry name" value="SBP_bac_3"/>
    <property type="match status" value="1"/>
</dbReference>
<dbReference type="PANTHER" id="PTHR38834:SF3">
    <property type="entry name" value="SOLUTE-BINDING PROTEIN FAMILY 3_N-TERMINAL DOMAIN-CONTAINING PROTEIN"/>
    <property type="match status" value="1"/>
</dbReference>
<organism evidence="3 4">
    <name type="scientific">Ideonella margarita</name>
    <dbReference type="NCBI Taxonomy" id="2984191"/>
    <lineage>
        <taxon>Bacteria</taxon>
        <taxon>Pseudomonadati</taxon>
        <taxon>Pseudomonadota</taxon>
        <taxon>Betaproteobacteria</taxon>
        <taxon>Burkholderiales</taxon>
        <taxon>Sphaerotilaceae</taxon>
        <taxon>Ideonella</taxon>
    </lineage>
</organism>
<dbReference type="Gene3D" id="3.40.190.10">
    <property type="entry name" value="Periplasmic binding protein-like II"/>
    <property type="match status" value="2"/>
</dbReference>
<dbReference type="InterPro" id="IPR001638">
    <property type="entry name" value="Solute-binding_3/MltF_N"/>
</dbReference>
<evidence type="ECO:0000313" key="4">
    <source>
        <dbReference type="Proteomes" id="UP001379945"/>
    </source>
</evidence>
<keyword evidence="4" id="KW-1185">Reference proteome</keyword>
<feature type="domain" description="Solute-binding protein family 3/N-terminal" evidence="2">
    <location>
        <begin position="37"/>
        <end position="260"/>
    </location>
</feature>
<dbReference type="SUPFAM" id="SSF53850">
    <property type="entry name" value="Periplasmic binding protein-like II"/>
    <property type="match status" value="1"/>
</dbReference>
<feature type="chain" id="PRO_5046906785" evidence="1">
    <location>
        <begin position="25"/>
        <end position="274"/>
    </location>
</feature>
<dbReference type="SMART" id="SM00062">
    <property type="entry name" value="PBPb"/>
    <property type="match status" value="1"/>
</dbReference>